<evidence type="ECO:0000313" key="2">
    <source>
        <dbReference type="Proteomes" id="UP000077786"/>
    </source>
</evidence>
<dbReference type="EMBL" id="LUTU01000035">
    <property type="protein sequence ID" value="OAJ65934.1"/>
    <property type="molecule type" value="Genomic_DNA"/>
</dbReference>
<name>A0A1B6VFA8_9PROT</name>
<accession>A0A1B6VFA8</accession>
<protein>
    <submittedName>
        <fullName evidence="1">Uncharacterized protein</fullName>
    </submittedName>
</protein>
<comment type="caution">
    <text evidence="1">The sequence shown here is derived from an EMBL/GenBank/DDBJ whole genome shotgun (WGS) entry which is preliminary data.</text>
</comment>
<evidence type="ECO:0000313" key="1">
    <source>
        <dbReference type="EMBL" id="OAJ65934.1"/>
    </source>
</evidence>
<dbReference type="Proteomes" id="UP000077786">
    <property type="component" value="Unassembled WGS sequence"/>
</dbReference>
<organism evidence="1 2">
    <name type="scientific">Gluconobacter cerinus</name>
    <dbReference type="NCBI Taxonomy" id="38307"/>
    <lineage>
        <taxon>Bacteria</taxon>
        <taxon>Pseudomonadati</taxon>
        <taxon>Pseudomonadota</taxon>
        <taxon>Alphaproteobacteria</taxon>
        <taxon>Acetobacterales</taxon>
        <taxon>Acetobacteraceae</taxon>
        <taxon>Gluconobacter</taxon>
    </lineage>
</organism>
<proteinExistence type="predicted"/>
<sequence>MPDPLAHLFDLPDVTLLACVRFGHSLRVHGLHETTDQRRGIICVADVKARVQLRHLRLRPELPRAEAVKGAKPEWSLSLA</sequence>
<gene>
    <name evidence="1" type="ORF">A0123_03437</name>
</gene>
<dbReference type="AlphaFoldDB" id="A0A1B6VFA8"/>
<reference evidence="1 2" key="1">
    <citation type="submission" date="2016-03" db="EMBL/GenBank/DDBJ databases">
        <title>Draft genome sequence of Gluconobacter cerinus strain CECT 9110.</title>
        <authorList>
            <person name="Sainz F."/>
            <person name="Mas A."/>
            <person name="Torija M.J."/>
        </authorList>
    </citation>
    <scope>NUCLEOTIDE SEQUENCE [LARGE SCALE GENOMIC DNA]</scope>
    <source>
        <strain evidence="1 2">CECT 9110</strain>
    </source>
</reference>